<name>A0A1G6TNY8_9ACTN</name>
<dbReference type="STRING" id="1045774.SAMN05421872_107143"/>
<protein>
    <submittedName>
        <fullName evidence="1">Anti-anti-sigma regulatory factor (Antagonist of anti-sigma factor)</fullName>
    </submittedName>
</protein>
<sequence>MPLPSCRIESDGPGRLRVEGDLDELGVPALRSALETHGGVPALVVDLSDASYLCSQAVSVLVGAIRGSEAMGRSLTLEALDGSIAHRVLQVLAIPHEAI</sequence>
<evidence type="ECO:0000313" key="2">
    <source>
        <dbReference type="Proteomes" id="UP000199034"/>
    </source>
</evidence>
<dbReference type="CDD" id="cd07043">
    <property type="entry name" value="STAS_anti-anti-sigma_factors"/>
    <property type="match status" value="1"/>
</dbReference>
<organism evidence="1 2">
    <name type="scientific">Nocardioides lianchengensis</name>
    <dbReference type="NCBI Taxonomy" id="1045774"/>
    <lineage>
        <taxon>Bacteria</taxon>
        <taxon>Bacillati</taxon>
        <taxon>Actinomycetota</taxon>
        <taxon>Actinomycetes</taxon>
        <taxon>Propionibacteriales</taxon>
        <taxon>Nocardioidaceae</taxon>
        <taxon>Nocardioides</taxon>
    </lineage>
</organism>
<dbReference type="EMBL" id="FMZM01000007">
    <property type="protein sequence ID" value="SDD30823.1"/>
    <property type="molecule type" value="Genomic_DNA"/>
</dbReference>
<accession>A0A1G6TNY8</accession>
<evidence type="ECO:0000313" key="1">
    <source>
        <dbReference type="EMBL" id="SDD30823.1"/>
    </source>
</evidence>
<reference evidence="1 2" key="1">
    <citation type="submission" date="2016-10" db="EMBL/GenBank/DDBJ databases">
        <authorList>
            <person name="de Groot N.N."/>
        </authorList>
    </citation>
    <scope>NUCLEOTIDE SEQUENCE [LARGE SCALE GENOMIC DNA]</scope>
    <source>
        <strain evidence="1 2">CGMCC 4.6858</strain>
    </source>
</reference>
<dbReference type="RefSeq" id="WP_090857049.1">
    <property type="nucleotide sequence ID" value="NZ_FMZM01000007.1"/>
</dbReference>
<dbReference type="SUPFAM" id="SSF52091">
    <property type="entry name" value="SpoIIaa-like"/>
    <property type="match status" value="1"/>
</dbReference>
<dbReference type="Gene3D" id="3.30.750.24">
    <property type="entry name" value="STAS domain"/>
    <property type="match status" value="1"/>
</dbReference>
<dbReference type="AlphaFoldDB" id="A0A1G6TNY8"/>
<keyword evidence="2" id="KW-1185">Reference proteome</keyword>
<proteinExistence type="predicted"/>
<dbReference type="InterPro" id="IPR002645">
    <property type="entry name" value="STAS_dom"/>
</dbReference>
<dbReference type="Pfam" id="PF01740">
    <property type="entry name" value="STAS"/>
    <property type="match status" value="1"/>
</dbReference>
<dbReference type="OrthoDB" id="9793697at2"/>
<dbReference type="InterPro" id="IPR036513">
    <property type="entry name" value="STAS_dom_sf"/>
</dbReference>
<dbReference type="PROSITE" id="PS50801">
    <property type="entry name" value="STAS"/>
    <property type="match status" value="1"/>
</dbReference>
<dbReference type="Proteomes" id="UP000199034">
    <property type="component" value="Unassembled WGS sequence"/>
</dbReference>
<gene>
    <name evidence="1" type="ORF">SAMN05421872_107143</name>
</gene>